<evidence type="ECO:0000313" key="7">
    <source>
        <dbReference type="Proteomes" id="UP000607559"/>
    </source>
</evidence>
<dbReference type="InterPro" id="IPR019109">
    <property type="entry name" value="MamF_MmsF"/>
</dbReference>
<proteinExistence type="predicted"/>
<feature type="transmembrane region" description="Helical" evidence="5">
    <location>
        <begin position="20"/>
        <end position="41"/>
    </location>
</feature>
<evidence type="ECO:0000256" key="3">
    <source>
        <dbReference type="ARBA" id="ARBA00022989"/>
    </source>
</evidence>
<protein>
    <submittedName>
        <fullName evidence="6">Membrane protein</fullName>
    </submittedName>
</protein>
<evidence type="ECO:0000256" key="5">
    <source>
        <dbReference type="SAM" id="Phobius"/>
    </source>
</evidence>
<reference evidence="6" key="2">
    <citation type="submission" date="2020-09" db="EMBL/GenBank/DDBJ databases">
        <authorList>
            <person name="Sun Q."/>
            <person name="Zhou Y."/>
        </authorList>
    </citation>
    <scope>NUCLEOTIDE SEQUENCE</scope>
    <source>
        <strain evidence="6">CGMCC 1.15448</strain>
    </source>
</reference>
<dbReference type="Pfam" id="PF09685">
    <property type="entry name" value="MamF_MmsF"/>
    <property type="match status" value="1"/>
</dbReference>
<reference evidence="6" key="1">
    <citation type="journal article" date="2014" name="Int. J. Syst. Evol. Microbiol.">
        <title>Complete genome sequence of Corynebacterium casei LMG S-19264T (=DSM 44701T), isolated from a smear-ripened cheese.</title>
        <authorList>
            <consortium name="US DOE Joint Genome Institute (JGI-PGF)"/>
            <person name="Walter F."/>
            <person name="Albersmeier A."/>
            <person name="Kalinowski J."/>
            <person name="Ruckert C."/>
        </authorList>
    </citation>
    <scope>NUCLEOTIDE SEQUENCE</scope>
    <source>
        <strain evidence="6">CGMCC 1.15448</strain>
    </source>
</reference>
<accession>A0A8J2UGH0</accession>
<comment type="subcellular location">
    <subcellularLocation>
        <location evidence="1">Membrane</location>
        <topology evidence="1">Multi-pass membrane protein</topology>
    </subcellularLocation>
</comment>
<organism evidence="6 7">
    <name type="scientific">Puia dinghuensis</name>
    <dbReference type="NCBI Taxonomy" id="1792502"/>
    <lineage>
        <taxon>Bacteria</taxon>
        <taxon>Pseudomonadati</taxon>
        <taxon>Bacteroidota</taxon>
        <taxon>Chitinophagia</taxon>
        <taxon>Chitinophagales</taxon>
        <taxon>Chitinophagaceae</taxon>
        <taxon>Puia</taxon>
    </lineage>
</organism>
<dbReference type="EMBL" id="BMJC01000004">
    <property type="protein sequence ID" value="GGB14275.1"/>
    <property type="molecule type" value="Genomic_DNA"/>
</dbReference>
<keyword evidence="4 5" id="KW-0472">Membrane</keyword>
<evidence type="ECO:0000313" key="6">
    <source>
        <dbReference type="EMBL" id="GGB14275.1"/>
    </source>
</evidence>
<dbReference type="RefSeq" id="WP_188935528.1">
    <property type="nucleotide sequence ID" value="NZ_BMJC01000004.1"/>
</dbReference>
<keyword evidence="2 5" id="KW-0812">Transmembrane</keyword>
<evidence type="ECO:0000256" key="2">
    <source>
        <dbReference type="ARBA" id="ARBA00022692"/>
    </source>
</evidence>
<dbReference type="Proteomes" id="UP000607559">
    <property type="component" value="Unassembled WGS sequence"/>
</dbReference>
<feature type="transmembrane region" description="Helical" evidence="5">
    <location>
        <begin position="61"/>
        <end position="82"/>
    </location>
</feature>
<evidence type="ECO:0000256" key="1">
    <source>
        <dbReference type="ARBA" id="ARBA00004141"/>
    </source>
</evidence>
<name>A0A8J2UGH0_9BACT</name>
<keyword evidence="7" id="KW-1185">Reference proteome</keyword>
<keyword evidence="3 5" id="KW-1133">Transmembrane helix</keyword>
<sequence>MPEEYPISTPTSDERTLGMLSHILAIVPGINIFGPLVIWLIKKDESQFVAENAKESLNFQLTIIIGWIIGFILIAVLIGIVILASLSIVNLVLVIIATIKTGENKIYRYPFNLRLIK</sequence>
<dbReference type="AlphaFoldDB" id="A0A8J2UGH0"/>
<gene>
    <name evidence="6" type="ORF">GCM10011511_42590</name>
</gene>
<evidence type="ECO:0000256" key="4">
    <source>
        <dbReference type="ARBA" id="ARBA00023136"/>
    </source>
</evidence>
<comment type="caution">
    <text evidence="6">The sequence shown here is derived from an EMBL/GenBank/DDBJ whole genome shotgun (WGS) entry which is preliminary data.</text>
</comment>